<evidence type="ECO:0000256" key="1">
    <source>
        <dbReference type="SAM" id="MobiDB-lite"/>
    </source>
</evidence>
<accession>A0A1E3V5F3</accession>
<dbReference type="SUPFAM" id="SSF55874">
    <property type="entry name" value="ATPase domain of HSP90 chaperone/DNA topoisomerase II/histidine kinase"/>
    <property type="match status" value="1"/>
</dbReference>
<dbReference type="Proteomes" id="UP000094342">
    <property type="component" value="Unassembled WGS sequence"/>
</dbReference>
<feature type="region of interest" description="Disordered" evidence="1">
    <location>
        <begin position="412"/>
        <end position="453"/>
    </location>
</feature>
<dbReference type="STRING" id="1752398.A8M32_20405"/>
<protein>
    <submittedName>
        <fullName evidence="2">Uncharacterized protein</fullName>
    </submittedName>
</protein>
<evidence type="ECO:0000313" key="2">
    <source>
        <dbReference type="EMBL" id="ODR88854.1"/>
    </source>
</evidence>
<evidence type="ECO:0000313" key="3">
    <source>
        <dbReference type="Proteomes" id="UP000094342"/>
    </source>
</evidence>
<gene>
    <name evidence="2" type="ORF">A8M32_20405</name>
</gene>
<dbReference type="EMBL" id="LYBW01000062">
    <property type="protein sequence ID" value="ODR88854.1"/>
    <property type="molecule type" value="Genomic_DNA"/>
</dbReference>
<comment type="caution">
    <text evidence="2">The sequence shown here is derived from an EMBL/GenBank/DDBJ whole genome shotgun (WGS) entry which is preliminary data.</text>
</comment>
<reference evidence="3" key="1">
    <citation type="submission" date="2016-05" db="EMBL/GenBank/DDBJ databases">
        <authorList>
            <person name="Li Y."/>
        </authorList>
    </citation>
    <scope>NUCLEOTIDE SEQUENCE [LARGE SCALE GENOMIC DNA]</scope>
    <source>
        <strain evidence="3">YIC4027</strain>
    </source>
</reference>
<dbReference type="InterPro" id="IPR036890">
    <property type="entry name" value="HATPase_C_sf"/>
</dbReference>
<dbReference type="Gene3D" id="3.30.565.10">
    <property type="entry name" value="Histidine kinase-like ATPase, C-terminal domain"/>
    <property type="match status" value="1"/>
</dbReference>
<proteinExistence type="predicted"/>
<feature type="compositionally biased region" description="Basic and acidic residues" evidence="1">
    <location>
        <begin position="412"/>
        <end position="437"/>
    </location>
</feature>
<name>A0A1E3V5F3_9HYPH</name>
<dbReference type="AlphaFoldDB" id="A0A1E3V5F3"/>
<sequence length="616" mass="68698">MKRGAVVSHIKQITPITIRDIDFTVSRQIEQCPKTMMLRELVMNAVEAAAKAPAGRRVVEIKGKSIAECGESRKLTIWNTGPGLSSVELDHICDLAASLGKDMALEGNFGMGAKVASLPSNTLGMRYRSCRDGVVSQVILGKREGVYGKVWIPVEDSFEEVVDVTEQVRNESEYQLDEDWTEVVLFGNHPDQDTVAEPYDGDPKQDRQWITTYLYHRFYSLPAGVEVYLHEGTHPRDGRRQFKLIPERADAFGRVEAVEVGEGVRLHYLYDPAYQDGGHNKSISGSLTSSVSTAAIVFRGEMYDVRKGRKWAADAPAFGIPFGARHISIHVELPDNFPVRHEPYRRFVQLVGSDQRQVMVEDFAELVFRNRPEWLIEIINSLAPKSSASTDDLRKELQDLLNELRVKTKSPREMEDGLHLVDEGGARGARPERKEGSAGDSSKTPVSPTDLIFNPAGAKRANISKNLEQAPEIIPLRDEDEVAEKGIAGKAARYVRETNQLFVNLTYSAVSAAQDHLGLRYATYEDPEIVRELARQWSERLVMGRVGYAVVYAQAKQLIREWTSDDVKKALEPESLSLAADGWRDAVSTAYRSISRRLGAAKVQEDSDDEVEGALA</sequence>
<keyword evidence="3" id="KW-1185">Reference proteome</keyword>
<organism evidence="2 3">
    <name type="scientific">Sinorhizobium alkalisoli</name>
    <dbReference type="NCBI Taxonomy" id="1752398"/>
    <lineage>
        <taxon>Bacteria</taxon>
        <taxon>Pseudomonadati</taxon>
        <taxon>Pseudomonadota</taxon>
        <taxon>Alphaproteobacteria</taxon>
        <taxon>Hyphomicrobiales</taxon>
        <taxon>Rhizobiaceae</taxon>
        <taxon>Sinorhizobium/Ensifer group</taxon>
        <taxon>Sinorhizobium</taxon>
    </lineage>
</organism>